<feature type="compositionally biased region" description="Basic residues" evidence="1">
    <location>
        <begin position="1"/>
        <end position="10"/>
    </location>
</feature>
<protein>
    <submittedName>
        <fullName evidence="2">Uncharacterized protein</fullName>
    </submittedName>
</protein>
<name>A0A2J8AC22_9CHLO</name>
<evidence type="ECO:0000256" key="1">
    <source>
        <dbReference type="SAM" id="MobiDB-lite"/>
    </source>
</evidence>
<dbReference type="Gene3D" id="3.40.50.1820">
    <property type="entry name" value="alpha/beta hydrolase"/>
    <property type="match status" value="1"/>
</dbReference>
<comment type="caution">
    <text evidence="2">The sequence shown here is derived from an EMBL/GenBank/DDBJ whole genome shotgun (WGS) entry which is preliminary data.</text>
</comment>
<dbReference type="GO" id="GO:0016020">
    <property type="term" value="C:membrane"/>
    <property type="evidence" value="ECO:0007669"/>
    <property type="project" value="TreeGrafter"/>
</dbReference>
<dbReference type="OrthoDB" id="44277at2759"/>
<dbReference type="Proteomes" id="UP000236333">
    <property type="component" value="Unassembled WGS sequence"/>
</dbReference>
<dbReference type="EMBL" id="PGGS01000068">
    <property type="protein sequence ID" value="PNH10061.1"/>
    <property type="molecule type" value="Genomic_DNA"/>
</dbReference>
<organism evidence="2 3">
    <name type="scientific">Tetrabaena socialis</name>
    <dbReference type="NCBI Taxonomy" id="47790"/>
    <lineage>
        <taxon>Eukaryota</taxon>
        <taxon>Viridiplantae</taxon>
        <taxon>Chlorophyta</taxon>
        <taxon>core chlorophytes</taxon>
        <taxon>Chlorophyceae</taxon>
        <taxon>CS clade</taxon>
        <taxon>Chlamydomonadales</taxon>
        <taxon>Tetrabaenaceae</taxon>
        <taxon>Tetrabaena</taxon>
    </lineage>
</organism>
<gene>
    <name evidence="2" type="ORF">TSOC_003256</name>
</gene>
<dbReference type="PANTHER" id="PTHR22753:SF14">
    <property type="entry name" value="MONOACYLGLYCEROL_DIACYLGLYCEROL O-ACYLTRANSFERASE"/>
    <property type="match status" value="1"/>
</dbReference>
<keyword evidence="3" id="KW-1185">Reference proteome</keyword>
<dbReference type="AlphaFoldDB" id="A0A2J8AC22"/>
<sequence>MRAMHPHHTAGRQPVDPTLPGSRLLPLARPVTASRSGARGPTAPARSTTRPHAAAAAAAAAPVSGSRASLLDASESTTEMALGAPGVRVVSLSPASPDLPFLLYLPDIDGAGVTSNRQWEAWKTRFELHALSLDPESDCDFAALAAAVRMWLEARLQGGAPQRPVYLLGEGFGGVLALQLALDCRPTDRPRQPSQPPYRRQVNRLILVNPATSYAASPLARLAPLLERLPPALLTAQLPQPPAALAALLPPGFVPPTLPLPMLLAPILGRSPLNLFPSSRARDLLHPCTSPQSLARQLLGSIGSAAGEGGGGGGGAVEAVRLALESVMVEEMLAERGVLMRGLAHPGLFQPPGGPDPDGPQEAAPAHSGGAADSKAGASGRGGGGGGEEDGLPPSFMGNMFQSFGAVRVTPTAMYRLLAAGEAVLLYPGGVREGFKRRNEKYELFWPSRPHAARTRRSRVLSVSPVSLSLLFGDRARDQAAAAPRARVGVAADSSLDESFIPPLIAPAVPSRFYYLFGRPIRTSPAMAKDRAACDQVGAVYQAVRADVEDGISYLLRKRETDPHRDFLPRLLYESNPPFGPRRQAPTFKL</sequence>
<feature type="compositionally biased region" description="Low complexity" evidence="1">
    <location>
        <begin position="38"/>
        <end position="52"/>
    </location>
</feature>
<dbReference type="SUPFAM" id="SSF53474">
    <property type="entry name" value="alpha/beta-Hydrolases"/>
    <property type="match status" value="1"/>
</dbReference>
<reference evidence="2 3" key="1">
    <citation type="journal article" date="2017" name="Mol. Biol. Evol.">
        <title>The 4-celled Tetrabaena socialis nuclear genome reveals the essential components for genetic control of cell number at the origin of multicellularity in the volvocine lineage.</title>
        <authorList>
            <person name="Featherston J."/>
            <person name="Arakaki Y."/>
            <person name="Hanschen E.R."/>
            <person name="Ferris P.J."/>
            <person name="Michod R.E."/>
            <person name="Olson B.J.S.C."/>
            <person name="Nozaki H."/>
            <person name="Durand P.M."/>
        </authorList>
    </citation>
    <scope>NUCLEOTIDE SEQUENCE [LARGE SCALE GENOMIC DNA]</scope>
    <source>
        <strain evidence="2 3">NIES-571</strain>
    </source>
</reference>
<dbReference type="PANTHER" id="PTHR22753">
    <property type="entry name" value="TRANSMEMBRANE PROTEIN 68"/>
    <property type="match status" value="1"/>
</dbReference>
<proteinExistence type="predicted"/>
<evidence type="ECO:0000313" key="3">
    <source>
        <dbReference type="Proteomes" id="UP000236333"/>
    </source>
</evidence>
<accession>A0A2J8AC22</accession>
<feature type="region of interest" description="Disordered" evidence="1">
    <location>
        <begin position="345"/>
        <end position="394"/>
    </location>
</feature>
<evidence type="ECO:0000313" key="2">
    <source>
        <dbReference type="EMBL" id="PNH10061.1"/>
    </source>
</evidence>
<feature type="compositionally biased region" description="Low complexity" evidence="1">
    <location>
        <begin position="369"/>
        <end position="378"/>
    </location>
</feature>
<dbReference type="InterPro" id="IPR029058">
    <property type="entry name" value="AB_hydrolase_fold"/>
</dbReference>
<feature type="region of interest" description="Disordered" evidence="1">
    <location>
        <begin position="1"/>
        <end position="52"/>
    </location>
</feature>